<evidence type="ECO:0008006" key="3">
    <source>
        <dbReference type="Google" id="ProtNLM"/>
    </source>
</evidence>
<keyword evidence="2" id="KW-1185">Reference proteome</keyword>
<dbReference type="SUPFAM" id="SSF49464">
    <property type="entry name" value="Carboxypeptidase regulatory domain-like"/>
    <property type="match status" value="1"/>
</dbReference>
<gene>
    <name evidence="1" type="ORF">ES692_09455</name>
</gene>
<dbReference type="STRING" id="1123037.GCA_000425305_01853"/>
<comment type="caution">
    <text evidence="1">The sequence shown here is derived from an EMBL/GenBank/DDBJ whole genome shotgun (WGS) entry which is preliminary data.</text>
</comment>
<dbReference type="OrthoDB" id="1422163at2"/>
<protein>
    <recommendedName>
        <fullName evidence="3">Carboxypeptidase-like regulatory domain-containing protein</fullName>
    </recommendedName>
</protein>
<name>A0A5C7B8U3_9FLAO</name>
<accession>A0A5C7B8U3</accession>
<sequence>MKHLKLLIVLLLPLFTGAQSIKGFIYDNEAPIIGAKIINRTQNILSYSDDKGVFQIEAQANDVLVINSYFHSQKFISINASHFEEDMVIELKKITNELDPVEVNQIKEKMFDSIGLSTNTAKQGQIAFKKRTFGSGENLQPTLDLIAVAKLIGNLFKKKKSEPDVVYLAPEDFIILFETNTYFNQKYLTIQLDIPKPYQQLFFDYCSAQQLNATILKKENEFMLVDALLTHSEAFKKILEAHTKN</sequence>
<dbReference type="AlphaFoldDB" id="A0A5C7B8U3"/>
<proteinExistence type="predicted"/>
<organism evidence="1 2">
    <name type="scientific">Psychroserpens burtonensis</name>
    <dbReference type="NCBI Taxonomy" id="49278"/>
    <lineage>
        <taxon>Bacteria</taxon>
        <taxon>Pseudomonadati</taxon>
        <taxon>Bacteroidota</taxon>
        <taxon>Flavobacteriia</taxon>
        <taxon>Flavobacteriales</taxon>
        <taxon>Flavobacteriaceae</taxon>
        <taxon>Psychroserpens</taxon>
    </lineage>
</organism>
<dbReference type="InterPro" id="IPR008969">
    <property type="entry name" value="CarboxyPept-like_regulatory"/>
</dbReference>
<evidence type="ECO:0000313" key="1">
    <source>
        <dbReference type="EMBL" id="TXE17491.1"/>
    </source>
</evidence>
<dbReference type="EMBL" id="VOSB01000012">
    <property type="protein sequence ID" value="TXE17491.1"/>
    <property type="molecule type" value="Genomic_DNA"/>
</dbReference>
<dbReference type="RefSeq" id="WP_147231646.1">
    <property type="nucleotide sequence ID" value="NZ_VOSB01000012.1"/>
</dbReference>
<dbReference type="Proteomes" id="UP000321938">
    <property type="component" value="Unassembled WGS sequence"/>
</dbReference>
<reference evidence="1 2" key="1">
    <citation type="submission" date="2019-08" db="EMBL/GenBank/DDBJ databases">
        <title>Genome of Psychroserpens burtonensis ACAM 167.</title>
        <authorList>
            <person name="Bowman J.P."/>
        </authorList>
    </citation>
    <scope>NUCLEOTIDE SEQUENCE [LARGE SCALE GENOMIC DNA]</scope>
    <source>
        <strain evidence="1 2">ACAM 167</strain>
    </source>
</reference>
<evidence type="ECO:0000313" key="2">
    <source>
        <dbReference type="Proteomes" id="UP000321938"/>
    </source>
</evidence>